<keyword evidence="5 8" id="KW-0812">Transmembrane</keyword>
<dbReference type="SUPFAM" id="SSF53474">
    <property type="entry name" value="alpha/beta-Hydrolases"/>
    <property type="match status" value="1"/>
</dbReference>
<evidence type="ECO:0000256" key="1">
    <source>
        <dbReference type="ARBA" id="ARBA00004651"/>
    </source>
</evidence>
<dbReference type="InterPro" id="IPR020846">
    <property type="entry name" value="MFS_dom"/>
</dbReference>
<dbReference type="GO" id="GO:1990961">
    <property type="term" value="P:xenobiotic detoxification by transmembrane export across the plasma membrane"/>
    <property type="evidence" value="ECO:0007669"/>
    <property type="project" value="InterPro"/>
</dbReference>
<dbReference type="GO" id="GO:0004806">
    <property type="term" value="F:triacylglycerol lipase activity"/>
    <property type="evidence" value="ECO:0007669"/>
    <property type="project" value="TreeGrafter"/>
</dbReference>
<keyword evidence="11" id="KW-1185">Reference proteome</keyword>
<dbReference type="Pfam" id="PF07690">
    <property type="entry name" value="MFS_1"/>
    <property type="match status" value="1"/>
</dbReference>
<feature type="transmembrane region" description="Helical" evidence="8">
    <location>
        <begin position="473"/>
        <end position="492"/>
    </location>
</feature>
<accession>A0AAU0F5I3</accession>
<dbReference type="PANTHER" id="PTHR43433:SF5">
    <property type="entry name" value="AB HYDROLASE-1 DOMAIN-CONTAINING PROTEIN"/>
    <property type="match status" value="1"/>
</dbReference>
<feature type="transmembrane region" description="Helical" evidence="8">
    <location>
        <begin position="583"/>
        <end position="605"/>
    </location>
</feature>
<evidence type="ECO:0000313" key="10">
    <source>
        <dbReference type="EMBL" id="WOC52904.1"/>
    </source>
</evidence>
<evidence type="ECO:0000256" key="3">
    <source>
        <dbReference type="ARBA" id="ARBA00022448"/>
    </source>
</evidence>
<dbReference type="EMBL" id="CP136426">
    <property type="protein sequence ID" value="WOC52904.1"/>
    <property type="molecule type" value="Genomic_DNA"/>
</dbReference>
<keyword evidence="4" id="KW-1003">Cell membrane</keyword>
<keyword evidence="6 8" id="KW-1133">Transmembrane helix</keyword>
<evidence type="ECO:0000256" key="5">
    <source>
        <dbReference type="ARBA" id="ARBA00022692"/>
    </source>
</evidence>
<protein>
    <submittedName>
        <fullName evidence="10">Chloramphenicol/florfenicol efflux MFS transporter FloR</fullName>
    </submittedName>
</protein>
<feature type="transmembrane region" description="Helical" evidence="8">
    <location>
        <begin position="679"/>
        <end position="699"/>
    </location>
</feature>
<dbReference type="KEGG" id="bpor:BPO_2257"/>
<dbReference type="InterPro" id="IPR000073">
    <property type="entry name" value="AB_hydrolase_1"/>
</dbReference>
<dbReference type="InterPro" id="IPR004812">
    <property type="entry name" value="Efflux_drug-R_Bcr/CmlA"/>
</dbReference>
<feature type="transmembrane region" description="Helical" evidence="8">
    <location>
        <begin position="652"/>
        <end position="673"/>
    </location>
</feature>
<feature type="transmembrane region" description="Helical" evidence="8">
    <location>
        <begin position="389"/>
        <end position="412"/>
    </location>
</feature>
<dbReference type="PROSITE" id="PS51257">
    <property type="entry name" value="PROKAR_LIPOPROTEIN"/>
    <property type="match status" value="1"/>
</dbReference>
<dbReference type="SUPFAM" id="SSF103473">
    <property type="entry name" value="MFS general substrate transporter"/>
    <property type="match status" value="1"/>
</dbReference>
<feature type="domain" description="Major facilitator superfamily (MFS) profile" evidence="9">
    <location>
        <begin position="323"/>
        <end position="707"/>
    </location>
</feature>
<feature type="transmembrane region" description="Helical" evidence="8">
    <location>
        <begin position="358"/>
        <end position="377"/>
    </location>
</feature>
<evidence type="ECO:0000313" key="11">
    <source>
        <dbReference type="Proteomes" id="UP001432059"/>
    </source>
</evidence>
<dbReference type="GO" id="GO:0005886">
    <property type="term" value="C:plasma membrane"/>
    <property type="evidence" value="ECO:0007669"/>
    <property type="project" value="UniProtKB-SubCell"/>
</dbReference>
<dbReference type="InterPro" id="IPR011701">
    <property type="entry name" value="MFS"/>
</dbReference>
<evidence type="ECO:0000256" key="4">
    <source>
        <dbReference type="ARBA" id="ARBA00022475"/>
    </source>
</evidence>
<dbReference type="InterPro" id="IPR036259">
    <property type="entry name" value="MFS_trans_sf"/>
</dbReference>
<organism evidence="10 11">
    <name type="scientific">Bergeyella porcorum</name>
    <dbReference type="NCBI Taxonomy" id="1735111"/>
    <lineage>
        <taxon>Bacteria</taxon>
        <taxon>Pseudomonadati</taxon>
        <taxon>Bacteroidota</taxon>
        <taxon>Flavobacteriia</taxon>
        <taxon>Flavobacteriales</taxon>
        <taxon>Weeksellaceae</taxon>
        <taxon>Bergeyella</taxon>
    </lineage>
</organism>
<feature type="transmembrane region" description="Helical" evidence="8">
    <location>
        <begin position="617"/>
        <end position="640"/>
    </location>
</feature>
<comment type="similarity">
    <text evidence="2">Belongs to the major facilitator superfamily. Bcr/CmlA family.</text>
</comment>
<evidence type="ECO:0000256" key="2">
    <source>
        <dbReference type="ARBA" id="ARBA00006236"/>
    </source>
</evidence>
<keyword evidence="3" id="KW-0813">Transport</keyword>
<comment type="subcellular location">
    <subcellularLocation>
        <location evidence="1">Cell membrane</location>
        <topology evidence="1">Multi-pass membrane protein</topology>
    </subcellularLocation>
</comment>
<evidence type="ECO:0000256" key="6">
    <source>
        <dbReference type="ARBA" id="ARBA00022989"/>
    </source>
</evidence>
<dbReference type="Gene3D" id="1.20.1720.10">
    <property type="entry name" value="Multidrug resistance protein D"/>
    <property type="match status" value="1"/>
</dbReference>
<proteinExistence type="inferred from homology"/>
<sequence length="712" mass="77446">MINEKKLLWILILGLIIISCKQRKTEMKEKIIKTNGIELCTESFGNKKNPAILLVAGATVSMLYWDTEFCQQLSEKGFFVIRYDNRDVGKSTNYEPGSTPYDIVDLTNDAISILDGYKIDKAHFVGISLGGLISQIASIKFADRVNSLTLMSSGPWGDSDPTIPEMDTSILDFHSKAGTVNWTNEDSVVNYLIQGAELMSGKKQFDKQRSEKLIRAEFNRANNYISMFNHAALQGGEEYWNRLNEIKQPTLIIHGTDDKIWHYKNAGFLLEKIKGSNLITLEGTGHELHVDDWKSIIDGIEKHIKMTDKQKQRPAWAYTLPAALLLMAPFDILASLAMDIYLPVVPAMPGILNTTPSIIQLTLSLYMVMLGVGQVIFGPLSDRVGRRPILLVGATAFVAASLGAACSSTALAFVAFRLLQAVGASAMMVATFATVRDVYANRPEGAVIYGLFSSMLAFVPALGPIAGVLIGEFLGWQAIFITLAILAMLALLNAGFRWHETRPLDQVKTRRSVLPIFASPAFWVYTVGFSAGMGTYFVFFSTAPRVLIGQAEYSEIGFSFAFATVALVMIVTTRFAKSFVARWGIAGCVARGMALLVCGAVLLGIGELYGSPSFLTFILPMWVVAVGIVFTVSVTANGALAEFDDIAGSAVAFYFCVQSLIVSIVGTLAVALLNGDTAWPVICYATAMAVLVSLGLVLLRLRGAATEKSPVV</sequence>
<feature type="transmembrane region" description="Helical" evidence="8">
    <location>
        <begin position="418"/>
        <end position="435"/>
    </location>
</feature>
<dbReference type="InterPro" id="IPR029058">
    <property type="entry name" value="AB_hydrolase_fold"/>
</dbReference>
<feature type="transmembrane region" description="Helical" evidence="8">
    <location>
        <begin position="447"/>
        <end position="467"/>
    </location>
</feature>
<dbReference type="CDD" id="cd17320">
    <property type="entry name" value="MFS_MdfA_MDR_like"/>
    <property type="match status" value="1"/>
</dbReference>
<feature type="transmembrane region" description="Helical" evidence="8">
    <location>
        <begin position="556"/>
        <end position="576"/>
    </location>
</feature>
<dbReference type="InterPro" id="IPR050471">
    <property type="entry name" value="AB_hydrolase"/>
</dbReference>
<dbReference type="GO" id="GO:0046503">
    <property type="term" value="P:glycerolipid catabolic process"/>
    <property type="evidence" value="ECO:0007669"/>
    <property type="project" value="TreeGrafter"/>
</dbReference>
<evidence type="ECO:0000256" key="7">
    <source>
        <dbReference type="ARBA" id="ARBA00023136"/>
    </source>
</evidence>
<dbReference type="PANTHER" id="PTHR43433">
    <property type="entry name" value="HYDROLASE, ALPHA/BETA FOLD FAMILY PROTEIN"/>
    <property type="match status" value="1"/>
</dbReference>
<keyword evidence="7 8" id="KW-0472">Membrane</keyword>
<dbReference type="GO" id="GO:0042910">
    <property type="term" value="F:xenobiotic transmembrane transporter activity"/>
    <property type="evidence" value="ECO:0007669"/>
    <property type="project" value="InterPro"/>
</dbReference>
<reference evidence="10" key="1">
    <citation type="submission" date="2023-10" db="EMBL/GenBank/DDBJ databases">
        <title>Characterization and whole genome sequencing of a novel strain of Bergeyella porcorum QD2021 isolated from pig.</title>
        <authorList>
            <person name="Liu G."/>
            <person name="Chen C."/>
            <person name="Han X."/>
        </authorList>
    </citation>
    <scope>NUCLEOTIDE SEQUENCE</scope>
    <source>
        <strain evidence="10">QD2021</strain>
    </source>
</reference>
<dbReference type="AlphaFoldDB" id="A0AAU0F5I3"/>
<dbReference type="NCBIfam" id="NF033134">
    <property type="entry name" value="cmlA_floR"/>
    <property type="match status" value="1"/>
</dbReference>
<dbReference type="PROSITE" id="PS50850">
    <property type="entry name" value="MFS"/>
    <property type="match status" value="1"/>
</dbReference>
<evidence type="ECO:0000256" key="8">
    <source>
        <dbReference type="SAM" id="Phobius"/>
    </source>
</evidence>
<evidence type="ECO:0000259" key="9">
    <source>
        <dbReference type="PROSITE" id="PS50850"/>
    </source>
</evidence>
<name>A0AAU0F5I3_9FLAO</name>
<dbReference type="Pfam" id="PF00561">
    <property type="entry name" value="Abhydrolase_1"/>
    <property type="match status" value="1"/>
</dbReference>
<dbReference type="Gene3D" id="3.40.50.1820">
    <property type="entry name" value="alpha/beta hydrolase"/>
    <property type="match status" value="1"/>
</dbReference>
<dbReference type="PRINTS" id="PR00111">
    <property type="entry name" value="ABHYDROLASE"/>
</dbReference>
<dbReference type="NCBIfam" id="NF041759">
    <property type="entry name" value="mac_hydro_EstT"/>
    <property type="match status" value="1"/>
</dbReference>
<dbReference type="Proteomes" id="UP001432059">
    <property type="component" value="Chromosome"/>
</dbReference>
<dbReference type="NCBIfam" id="TIGR00710">
    <property type="entry name" value="efflux_Bcr_CflA"/>
    <property type="match status" value="1"/>
</dbReference>
<gene>
    <name evidence="10" type="ORF">BPO_2257</name>
</gene>
<dbReference type="NCBIfam" id="NF000219">
    <property type="entry name" value="FloR"/>
    <property type="match status" value="1"/>
</dbReference>
<feature type="transmembrane region" description="Helical" evidence="8">
    <location>
        <begin position="315"/>
        <end position="338"/>
    </location>
</feature>
<feature type="transmembrane region" description="Helical" evidence="8">
    <location>
        <begin position="513"/>
        <end position="536"/>
    </location>
</feature>